<evidence type="ECO:0000313" key="2">
    <source>
        <dbReference type="Proteomes" id="UP000299102"/>
    </source>
</evidence>
<dbReference type="EMBL" id="BGZK01001497">
    <property type="protein sequence ID" value="GBP81141.1"/>
    <property type="molecule type" value="Genomic_DNA"/>
</dbReference>
<organism evidence="1 2">
    <name type="scientific">Eumeta variegata</name>
    <name type="common">Bagworm moth</name>
    <name type="synonym">Eumeta japonica</name>
    <dbReference type="NCBI Taxonomy" id="151549"/>
    <lineage>
        <taxon>Eukaryota</taxon>
        <taxon>Metazoa</taxon>
        <taxon>Ecdysozoa</taxon>
        <taxon>Arthropoda</taxon>
        <taxon>Hexapoda</taxon>
        <taxon>Insecta</taxon>
        <taxon>Pterygota</taxon>
        <taxon>Neoptera</taxon>
        <taxon>Endopterygota</taxon>
        <taxon>Lepidoptera</taxon>
        <taxon>Glossata</taxon>
        <taxon>Ditrysia</taxon>
        <taxon>Tineoidea</taxon>
        <taxon>Psychidae</taxon>
        <taxon>Oiketicinae</taxon>
        <taxon>Eumeta</taxon>
    </lineage>
</organism>
<reference evidence="1 2" key="1">
    <citation type="journal article" date="2019" name="Commun. Biol.">
        <title>The bagworm genome reveals a unique fibroin gene that provides high tensile strength.</title>
        <authorList>
            <person name="Kono N."/>
            <person name="Nakamura H."/>
            <person name="Ohtoshi R."/>
            <person name="Tomita M."/>
            <person name="Numata K."/>
            <person name="Arakawa K."/>
        </authorList>
    </citation>
    <scope>NUCLEOTIDE SEQUENCE [LARGE SCALE GENOMIC DNA]</scope>
</reference>
<comment type="caution">
    <text evidence="1">The sequence shown here is derived from an EMBL/GenBank/DDBJ whole genome shotgun (WGS) entry which is preliminary data.</text>
</comment>
<sequence length="163" mass="18281">MVIEQSMMKAMKTDGGITRGRSTKESVISKWVYSMHAMNTVCDKLEDIANVRMDTTEQHVDASDSRVKKDARDIRRLLEWFSTHDPFPEVNKIVSIASGVVGDDKINCYKAREVGLASIAKMTGLTFNNIKLKRADKVVPLLAMTSSIKVHEEKVPIDPVLLF</sequence>
<keyword evidence="2" id="KW-1185">Reference proteome</keyword>
<dbReference type="OrthoDB" id="6753017at2759"/>
<accession>A0A4C1YXD5</accession>
<proteinExistence type="predicted"/>
<name>A0A4C1YXD5_EUMVA</name>
<evidence type="ECO:0000313" key="1">
    <source>
        <dbReference type="EMBL" id="GBP81141.1"/>
    </source>
</evidence>
<gene>
    <name evidence="1" type="ORF">EVAR_88239_1</name>
</gene>
<dbReference type="Proteomes" id="UP000299102">
    <property type="component" value="Unassembled WGS sequence"/>
</dbReference>
<protein>
    <submittedName>
        <fullName evidence="1">Uncharacterized protein</fullName>
    </submittedName>
</protein>
<dbReference type="AlphaFoldDB" id="A0A4C1YXD5"/>